<evidence type="ECO:0000256" key="12">
    <source>
        <dbReference type="SAM" id="SignalP"/>
    </source>
</evidence>
<feature type="chain" id="PRO_5045758960" description="thioredoxin-dependent peroxiredoxin" evidence="12">
    <location>
        <begin position="21"/>
        <end position="183"/>
    </location>
</feature>
<evidence type="ECO:0000256" key="5">
    <source>
        <dbReference type="ARBA" id="ARBA00023002"/>
    </source>
</evidence>
<dbReference type="Pfam" id="PF00578">
    <property type="entry name" value="AhpC-TSA"/>
    <property type="match status" value="1"/>
</dbReference>
<evidence type="ECO:0000313" key="14">
    <source>
        <dbReference type="EMBL" id="MCI4684528.1"/>
    </source>
</evidence>
<evidence type="ECO:0000256" key="3">
    <source>
        <dbReference type="ARBA" id="ARBA00022559"/>
    </source>
</evidence>
<dbReference type="PROSITE" id="PS51352">
    <property type="entry name" value="THIOREDOXIN_2"/>
    <property type="match status" value="1"/>
</dbReference>
<dbReference type="EC" id="1.11.1.24" evidence="2"/>
<proteinExistence type="inferred from homology"/>
<evidence type="ECO:0000256" key="8">
    <source>
        <dbReference type="ARBA" id="ARBA00032824"/>
    </source>
</evidence>
<dbReference type="Gene3D" id="3.40.30.10">
    <property type="entry name" value="Glutaredoxin"/>
    <property type="match status" value="1"/>
</dbReference>
<evidence type="ECO:0000256" key="4">
    <source>
        <dbReference type="ARBA" id="ARBA00022862"/>
    </source>
</evidence>
<comment type="catalytic activity">
    <reaction evidence="11">
        <text>a hydroperoxide + [thioredoxin]-dithiol = an alcohol + [thioredoxin]-disulfide + H2O</text>
        <dbReference type="Rhea" id="RHEA:62620"/>
        <dbReference type="Rhea" id="RHEA-COMP:10698"/>
        <dbReference type="Rhea" id="RHEA-COMP:10700"/>
        <dbReference type="ChEBI" id="CHEBI:15377"/>
        <dbReference type="ChEBI" id="CHEBI:29950"/>
        <dbReference type="ChEBI" id="CHEBI:30879"/>
        <dbReference type="ChEBI" id="CHEBI:35924"/>
        <dbReference type="ChEBI" id="CHEBI:50058"/>
        <dbReference type="EC" id="1.11.1.24"/>
    </reaction>
</comment>
<gene>
    <name evidence="14" type="ORF">K2U94_17440</name>
</gene>
<dbReference type="Proteomes" id="UP001139104">
    <property type="component" value="Unassembled WGS sequence"/>
</dbReference>
<dbReference type="PANTHER" id="PTHR42801:SF4">
    <property type="entry name" value="AHPC_TSA FAMILY PROTEIN"/>
    <property type="match status" value="1"/>
</dbReference>
<organism evidence="14 15">
    <name type="scientific">Candidatus Rhodoblastus alkanivorans</name>
    <dbReference type="NCBI Taxonomy" id="2954117"/>
    <lineage>
        <taxon>Bacteria</taxon>
        <taxon>Pseudomonadati</taxon>
        <taxon>Pseudomonadota</taxon>
        <taxon>Alphaproteobacteria</taxon>
        <taxon>Hyphomicrobiales</taxon>
        <taxon>Rhodoblastaceae</taxon>
        <taxon>Rhodoblastus</taxon>
    </lineage>
</organism>
<protein>
    <recommendedName>
        <fullName evidence="2">thioredoxin-dependent peroxiredoxin</fullName>
        <ecNumber evidence="2">1.11.1.24</ecNumber>
    </recommendedName>
    <alternativeName>
        <fullName evidence="8">Thioredoxin peroxidase</fullName>
    </alternativeName>
    <alternativeName>
        <fullName evidence="10">Thioredoxin-dependent peroxiredoxin Bcp</fullName>
    </alternativeName>
</protein>
<evidence type="ECO:0000256" key="10">
    <source>
        <dbReference type="ARBA" id="ARBA00042639"/>
    </source>
</evidence>
<name>A0ABS9ZA95_9HYPH</name>
<keyword evidence="6" id="KW-1015">Disulfide bond</keyword>
<reference evidence="14" key="1">
    <citation type="journal article" date="2022" name="ISME J.">
        <title>Identification of active gaseous-alkane degraders at natural gas seeps.</title>
        <authorList>
            <person name="Farhan Ul Haque M."/>
            <person name="Hernandez M."/>
            <person name="Crombie A.T."/>
            <person name="Murrell J.C."/>
        </authorList>
    </citation>
    <scope>NUCLEOTIDE SEQUENCE</scope>
    <source>
        <strain evidence="14">PC2</strain>
    </source>
</reference>
<evidence type="ECO:0000256" key="7">
    <source>
        <dbReference type="ARBA" id="ARBA00023284"/>
    </source>
</evidence>
<keyword evidence="3" id="KW-0575">Peroxidase</keyword>
<feature type="domain" description="Thioredoxin" evidence="13">
    <location>
        <begin position="22"/>
        <end position="179"/>
    </location>
</feature>
<dbReference type="InterPro" id="IPR036249">
    <property type="entry name" value="Thioredoxin-like_sf"/>
</dbReference>
<keyword evidence="12" id="KW-0732">Signal</keyword>
<keyword evidence="4" id="KW-0049">Antioxidant</keyword>
<dbReference type="InterPro" id="IPR050924">
    <property type="entry name" value="Peroxiredoxin_BCP/PrxQ"/>
</dbReference>
<evidence type="ECO:0000256" key="6">
    <source>
        <dbReference type="ARBA" id="ARBA00023157"/>
    </source>
</evidence>
<dbReference type="EMBL" id="JAIVFP010000001">
    <property type="protein sequence ID" value="MCI4684528.1"/>
    <property type="molecule type" value="Genomic_DNA"/>
</dbReference>
<sequence length="183" mass="19809">MKRLAAGILFVFICSTASWAAMKVGDIAPVFTLEAALGGKTFTFNLAEALKKGPVVLYFYPKSFTPGCTIEAHEFAENAASFAAVGATLIGVSNDTIATQIEFSSRECRDKFPVGADADGKVIRAYDSQMLKLGGLGPMMASRVSYVIAPDDRIIYAFQDSSPHKHISNTLAVVRQWRADHPR</sequence>
<evidence type="ECO:0000259" key="13">
    <source>
        <dbReference type="PROSITE" id="PS51352"/>
    </source>
</evidence>
<keyword evidence="15" id="KW-1185">Reference proteome</keyword>
<dbReference type="SUPFAM" id="SSF52833">
    <property type="entry name" value="Thioredoxin-like"/>
    <property type="match status" value="1"/>
</dbReference>
<comment type="caution">
    <text evidence="14">The sequence shown here is derived from an EMBL/GenBank/DDBJ whole genome shotgun (WGS) entry which is preliminary data.</text>
</comment>
<evidence type="ECO:0000256" key="1">
    <source>
        <dbReference type="ARBA" id="ARBA00003330"/>
    </source>
</evidence>
<comment type="similarity">
    <text evidence="9">Belongs to the peroxiredoxin family. BCP/PrxQ subfamily.</text>
</comment>
<dbReference type="InterPro" id="IPR013766">
    <property type="entry name" value="Thioredoxin_domain"/>
</dbReference>
<dbReference type="RefSeq" id="WP_243068419.1">
    <property type="nucleotide sequence ID" value="NZ_JAIVFK010000001.1"/>
</dbReference>
<evidence type="ECO:0000256" key="2">
    <source>
        <dbReference type="ARBA" id="ARBA00013017"/>
    </source>
</evidence>
<evidence type="ECO:0000313" key="15">
    <source>
        <dbReference type="Proteomes" id="UP001139104"/>
    </source>
</evidence>
<dbReference type="CDD" id="cd03017">
    <property type="entry name" value="PRX_BCP"/>
    <property type="match status" value="1"/>
</dbReference>
<keyword evidence="7" id="KW-0676">Redox-active center</keyword>
<keyword evidence="5" id="KW-0560">Oxidoreductase</keyword>
<evidence type="ECO:0000256" key="11">
    <source>
        <dbReference type="ARBA" id="ARBA00049091"/>
    </source>
</evidence>
<evidence type="ECO:0000256" key="9">
    <source>
        <dbReference type="ARBA" id="ARBA00038489"/>
    </source>
</evidence>
<accession>A0ABS9ZA95</accession>
<dbReference type="PANTHER" id="PTHR42801">
    <property type="entry name" value="THIOREDOXIN-DEPENDENT PEROXIDE REDUCTASE"/>
    <property type="match status" value="1"/>
</dbReference>
<feature type="signal peptide" evidence="12">
    <location>
        <begin position="1"/>
        <end position="20"/>
    </location>
</feature>
<dbReference type="InterPro" id="IPR000866">
    <property type="entry name" value="AhpC/TSA"/>
</dbReference>
<comment type="function">
    <text evidence="1">Thiol-specific peroxidase that catalyzes the reduction of hydrogen peroxide and organic hydroperoxides to water and alcohols, respectively. Plays a role in cell protection against oxidative stress by detoxifying peroxides and as sensor of hydrogen peroxide-mediated signaling events.</text>
</comment>